<comment type="caution">
    <text evidence="6">The sequence shown here is derived from an EMBL/GenBank/DDBJ whole genome shotgun (WGS) entry which is preliminary data.</text>
</comment>
<dbReference type="SMART" id="SM00320">
    <property type="entry name" value="WD40"/>
    <property type="match status" value="9"/>
</dbReference>
<reference evidence="6 7" key="1">
    <citation type="submission" date="2020-11" db="EMBL/GenBank/DDBJ databases">
        <title>Sequencing the genomes of 1000 actinobacteria strains.</title>
        <authorList>
            <person name="Klenk H.-P."/>
        </authorList>
    </citation>
    <scope>NUCLEOTIDE SEQUENCE [LARGE SCALE GENOMIC DNA]</scope>
    <source>
        <strain evidence="6 7">DSM 101692</strain>
    </source>
</reference>
<dbReference type="InterPro" id="IPR049052">
    <property type="entry name" value="nSTAND1"/>
</dbReference>
<accession>A0ABS0JBL8</accession>
<dbReference type="Proteomes" id="UP000614915">
    <property type="component" value="Unassembled WGS sequence"/>
</dbReference>
<dbReference type="Pfam" id="PF20703">
    <property type="entry name" value="nSTAND1"/>
    <property type="match status" value="1"/>
</dbReference>
<evidence type="ECO:0000256" key="4">
    <source>
        <dbReference type="SAM" id="MobiDB-lite"/>
    </source>
</evidence>
<dbReference type="InterPro" id="IPR001680">
    <property type="entry name" value="WD40_rpt"/>
</dbReference>
<dbReference type="Pfam" id="PF13365">
    <property type="entry name" value="Trypsin_2"/>
    <property type="match status" value="1"/>
</dbReference>
<feature type="region of interest" description="Disordered" evidence="4">
    <location>
        <begin position="1332"/>
        <end position="1368"/>
    </location>
</feature>
<evidence type="ECO:0000259" key="5">
    <source>
        <dbReference type="Pfam" id="PF20703"/>
    </source>
</evidence>
<keyword evidence="2" id="KW-0677">Repeat</keyword>
<dbReference type="PANTHER" id="PTHR44019">
    <property type="entry name" value="WD REPEAT-CONTAINING PROTEIN 55"/>
    <property type="match status" value="1"/>
</dbReference>
<dbReference type="SUPFAM" id="SSF50998">
    <property type="entry name" value="Quinoprotein alcohol dehydrogenase-like"/>
    <property type="match status" value="1"/>
</dbReference>
<dbReference type="PROSITE" id="PS50082">
    <property type="entry name" value="WD_REPEATS_2"/>
    <property type="match status" value="1"/>
</dbReference>
<dbReference type="EMBL" id="JADOTX010000001">
    <property type="protein sequence ID" value="MBG6063911.1"/>
    <property type="molecule type" value="Genomic_DNA"/>
</dbReference>
<feature type="domain" description="Novel STAND NTPase 1" evidence="5">
    <location>
        <begin position="200"/>
        <end position="614"/>
    </location>
</feature>
<dbReference type="PROSITE" id="PS50294">
    <property type="entry name" value="WD_REPEATS_REGION"/>
    <property type="match status" value="1"/>
</dbReference>
<proteinExistence type="predicted"/>
<dbReference type="PANTHER" id="PTHR44019:SF8">
    <property type="entry name" value="POC1 CENTRIOLAR PROTEIN HOMOLOG"/>
    <property type="match status" value="1"/>
</dbReference>
<dbReference type="PROSITE" id="PS00678">
    <property type="entry name" value="WD_REPEATS_1"/>
    <property type="match status" value="1"/>
</dbReference>
<feature type="region of interest" description="Disordered" evidence="4">
    <location>
        <begin position="902"/>
        <end position="923"/>
    </location>
</feature>
<dbReference type="InterPro" id="IPR019775">
    <property type="entry name" value="WD40_repeat_CS"/>
</dbReference>
<dbReference type="Gene3D" id="2.40.10.120">
    <property type="match status" value="1"/>
</dbReference>
<dbReference type="SUPFAM" id="SSF52540">
    <property type="entry name" value="P-loop containing nucleoside triphosphate hydrolases"/>
    <property type="match status" value="1"/>
</dbReference>
<dbReference type="RefSeq" id="WP_196925268.1">
    <property type="nucleotide sequence ID" value="NZ_JADOTX010000001.1"/>
</dbReference>
<evidence type="ECO:0000313" key="6">
    <source>
        <dbReference type="EMBL" id="MBG6063911.1"/>
    </source>
</evidence>
<dbReference type="Pfam" id="PF00400">
    <property type="entry name" value="WD40"/>
    <property type="match status" value="1"/>
</dbReference>
<evidence type="ECO:0000313" key="7">
    <source>
        <dbReference type="Proteomes" id="UP000614915"/>
    </source>
</evidence>
<dbReference type="InterPro" id="IPR015943">
    <property type="entry name" value="WD40/YVTN_repeat-like_dom_sf"/>
</dbReference>
<organism evidence="6 7">
    <name type="scientific">Micromonospora ureilytica</name>
    <dbReference type="NCBI Taxonomy" id="709868"/>
    <lineage>
        <taxon>Bacteria</taxon>
        <taxon>Bacillati</taxon>
        <taxon>Actinomycetota</taxon>
        <taxon>Actinomycetes</taxon>
        <taxon>Micromonosporales</taxon>
        <taxon>Micromonosporaceae</taxon>
        <taxon>Micromonospora</taxon>
    </lineage>
</organism>
<dbReference type="InterPro" id="IPR011047">
    <property type="entry name" value="Quinoprotein_ADH-like_sf"/>
</dbReference>
<dbReference type="InterPro" id="IPR009003">
    <property type="entry name" value="Peptidase_S1_PA"/>
</dbReference>
<name>A0ABS0JBL8_9ACTN</name>
<feature type="compositionally biased region" description="Low complexity" evidence="4">
    <location>
        <begin position="904"/>
        <end position="918"/>
    </location>
</feature>
<feature type="repeat" description="WD" evidence="3">
    <location>
        <begin position="1037"/>
        <end position="1070"/>
    </location>
</feature>
<keyword evidence="1 3" id="KW-0853">WD repeat</keyword>
<evidence type="ECO:0000256" key="2">
    <source>
        <dbReference type="ARBA" id="ARBA00022737"/>
    </source>
</evidence>
<evidence type="ECO:0000256" key="3">
    <source>
        <dbReference type="PROSITE-ProRule" id="PRU00221"/>
    </source>
</evidence>
<keyword evidence="7" id="KW-1185">Reference proteome</keyword>
<dbReference type="InterPro" id="IPR027417">
    <property type="entry name" value="P-loop_NTPase"/>
</dbReference>
<gene>
    <name evidence="6" type="ORF">IW248_000198</name>
</gene>
<dbReference type="Gene3D" id="3.40.50.300">
    <property type="entry name" value="P-loop containing nucleotide triphosphate hydrolases"/>
    <property type="match status" value="1"/>
</dbReference>
<protein>
    <submittedName>
        <fullName evidence="6">WD40 repeat protein</fullName>
    </submittedName>
</protein>
<feature type="compositionally biased region" description="Low complexity" evidence="4">
    <location>
        <begin position="1332"/>
        <end position="1362"/>
    </location>
</feature>
<dbReference type="InterPro" id="IPR050505">
    <property type="entry name" value="WDR55/POC1"/>
</dbReference>
<sequence length="1498" mass="158948">MIDAAGAVVGAGWMAGPGLMVTCAHVVTQAGGGPGRDILLRAYPHSADPATSTLAGVVDPASWRGPDDEDVAFVTVTGAPASMLPLLLDRGRPADGRSVLLFGFPMQALDRGHHGFGTVGGDVTGNAGQRLLQLTGCHEVTSGFSGGPVVDSITGRVIGMVDSVPGGDPLGRGRTTAYVTPVQTLVELWPGLSVPEMHSPFNGLDAFTEDRAAWFVGRDRAVSDVLTALGHSRQVLALLGPSGSGKSSLALAGVCHALAENGLPGSSSWGRVVVRTTDDPYARLAEAGLDNPAGQGLAAAARAWLAAHPWHDRMVIVLDQFEELLAQPVDGDAARFLAELSDLADQAPTVTILLVVRDDFYAQLTAAAPVLTRAKVDIAAALTRSELTAIVGGRDGVAELVEPGLVERVVGDAIAACPAVGVAGVAATTVLPLLEFTLTTLWHDRYDRSRDGLLTLDGYEALGGVTGCLARWCDDTMAEIAEMPGDTVTAAARMLTALVRSPDRLTGAPMVRRPRPMTELQEIGAGDSHRVRTWRRERAASPPVDAARILDLLTHRRIVGTGRNAAGDAVVDLVHDSLITNWQQLRGWLTDHQRFLEWQDSVEPALADWLAHTQAQPGSKFRRWRGRDLLLTGRRLSEAEQWRARGGLRPGLAALVDQSRRHRRRRRGRMATAAIAVVTLGIAATGIITAQKAEQQRAELVRAAGDLLIEGAEARRLDRPGEAVRWGLTAYWAYSNGQRDKLDLARRELVTSLAASSYRGPVPGAERHTMVGAGGQNWLLTIETDGTVALRDEEDRGRRFDLGVDLKDFAVATFVPPRKLLALVSSTGTLRLWNLADRAHPRLVSTRATDDGITAIAAGPDGNQLFLGDEHGAVSAWTIEREAAPERLSVSHSDPAVRVRTRTSMDSGSMSVSSTTDTPAVTDMAVRPDGRTLVTLTTGNRARRRDGGQVPSVISGAATTWSVFAAGRIRPSGTRLLPPLSTAGRPSTEGLDEPVVKAMRLAPDGRSVAIGGSTSAMLVAATGNGSLHKPTSVLGLFGEYNPDVQALSFSDDSRFLAMTGADQTISIWEVAEPARPTRVNTLANAGLDTAAVPSFSADGRTLYVRQPDGAIARYRTEGVATRVTTVLLPEGARLTWMPADPTRHSSLKYYPKDGPPTVATEAPQKRLTVTGSTRLGVWTTEPDNRLLAELKDQDRITALDLTADGTLLAVGTETGRASLIDLTDPRRPQQLGAVNPFLGVVFDAGQTTLPSFVLEQVSLSHDRQMLAVGTQKSGIYVYDITDVHKPRLRAHLTGPGGTVRALRFSPDDSALLAGSSNGPLWIYRSAEIPAAPAPTPTATTSQPSPSQASTAATPAATARSEPSPLPPAEVTPLVVPLESAKRDIRAAAYSAATPLLATADSGGTISLWDSSDTMEPRLLGTLHGPLDGVASVAFDHTGLLLTATDGNRRATAWSVRELAQMVVEAPNYACRLVGGGLREQEWRQQLPSAYPYQELCGS</sequence>
<evidence type="ECO:0000256" key="1">
    <source>
        <dbReference type="ARBA" id="ARBA00022574"/>
    </source>
</evidence>
<dbReference type="SUPFAM" id="SSF50494">
    <property type="entry name" value="Trypsin-like serine proteases"/>
    <property type="match status" value="1"/>
</dbReference>
<dbReference type="Gene3D" id="2.130.10.10">
    <property type="entry name" value="YVTN repeat-like/Quinoprotein amine dehydrogenase"/>
    <property type="match status" value="4"/>
</dbReference>